<dbReference type="RefSeq" id="WP_134297228.1">
    <property type="nucleotide sequence ID" value="NZ_CP038013.1"/>
</dbReference>
<keyword evidence="2" id="KW-0762">Sugar transport</keyword>
<evidence type="ECO:0000313" key="8">
    <source>
        <dbReference type="EMBL" id="QBQ07435.1"/>
    </source>
</evidence>
<dbReference type="SUPFAM" id="SSF46973">
    <property type="entry name" value="Enzyme IIa from lactose specific PTS, IIa-lac"/>
    <property type="match status" value="1"/>
</dbReference>
<sequence length="107" mass="12348">MATELNWEEISMGIITYAGMAKTNAVLAIREAKEKNYTKAEELLKEAHEHIITAEKMHMDVITAECNGEKIEFKVLFMHSEDQMLTTQSMLVLAEEMIEMYKIIHNK</sequence>
<dbReference type="GO" id="GO:0009401">
    <property type="term" value="P:phosphoenolpyruvate-dependent sugar phosphotransferase system"/>
    <property type="evidence" value="ECO:0007669"/>
    <property type="project" value="UniProtKB-KW"/>
</dbReference>
<dbReference type="PROSITE" id="PS51095">
    <property type="entry name" value="PTS_EIIA_TYPE_3"/>
    <property type="match status" value="1"/>
</dbReference>
<dbReference type="Gene3D" id="1.20.58.80">
    <property type="entry name" value="Phosphotransferase system, lactose/cellobiose-type IIA subunit"/>
    <property type="match status" value="1"/>
</dbReference>
<name>A0A4P7AGE2_9MOLU</name>
<dbReference type="InterPro" id="IPR036542">
    <property type="entry name" value="PTS_IIA_lac/cel_sf"/>
</dbReference>
<keyword evidence="6" id="KW-0479">Metal-binding</keyword>
<dbReference type="PANTHER" id="PTHR34382:SF7">
    <property type="entry name" value="PTS SYSTEM N,N'-DIACETYLCHITOBIOSE-SPECIFIC EIIA COMPONENT"/>
    <property type="match status" value="1"/>
</dbReference>
<evidence type="ECO:0000256" key="4">
    <source>
        <dbReference type="ARBA" id="ARBA00022683"/>
    </source>
</evidence>
<protein>
    <submittedName>
        <fullName evidence="8">PTS system, cellobiose-specific IIA component</fullName>
    </submittedName>
</protein>
<dbReference type="Proteomes" id="UP000294309">
    <property type="component" value="Chromosome"/>
</dbReference>
<dbReference type="GO" id="GO:0046872">
    <property type="term" value="F:metal ion binding"/>
    <property type="evidence" value="ECO:0007669"/>
    <property type="project" value="UniProtKB-KW"/>
</dbReference>
<accession>A0A4P7AGE2</accession>
<dbReference type="PANTHER" id="PTHR34382">
    <property type="entry name" value="PTS SYSTEM N,N'-DIACETYLCHITOBIOSE-SPECIFIC EIIA COMPONENT"/>
    <property type="match status" value="1"/>
</dbReference>
<evidence type="ECO:0000256" key="2">
    <source>
        <dbReference type="ARBA" id="ARBA00022597"/>
    </source>
</evidence>
<dbReference type="KEGG" id="sgq:SGLAD_v1c02360"/>
<dbReference type="Pfam" id="PF02255">
    <property type="entry name" value="PTS_IIA"/>
    <property type="match status" value="1"/>
</dbReference>
<gene>
    <name evidence="8" type="primary">celC</name>
    <name evidence="8" type="ORF">SGLAD_v1c02360</name>
</gene>
<keyword evidence="1" id="KW-0813">Transport</keyword>
<feature type="modified residue" description="Phosphohistidine; by HPr" evidence="7">
    <location>
        <position position="79"/>
    </location>
</feature>
<keyword evidence="3" id="KW-0808">Transferase</keyword>
<reference evidence="8 9" key="1">
    <citation type="submission" date="2019-03" db="EMBL/GenBank/DDBJ databases">
        <title>Complete genome sequence of Spiroplasma gladiatoris TG-1 (DSM 22552).</title>
        <authorList>
            <person name="Lin Y.-C."/>
            <person name="Chou L."/>
            <person name="Kuo C.-H."/>
        </authorList>
    </citation>
    <scope>NUCLEOTIDE SEQUENCE [LARGE SCALE GENOMIC DNA]</scope>
    <source>
        <strain evidence="8 9">TG-1</strain>
    </source>
</reference>
<evidence type="ECO:0000313" key="9">
    <source>
        <dbReference type="Proteomes" id="UP000294309"/>
    </source>
</evidence>
<feature type="active site" description="Tele-phosphohistidine intermediate" evidence="5">
    <location>
        <position position="79"/>
    </location>
</feature>
<organism evidence="8 9">
    <name type="scientific">Spiroplasma gladiatoris</name>
    <dbReference type="NCBI Taxonomy" id="2143"/>
    <lineage>
        <taxon>Bacteria</taxon>
        <taxon>Bacillati</taxon>
        <taxon>Mycoplasmatota</taxon>
        <taxon>Mollicutes</taxon>
        <taxon>Entomoplasmatales</taxon>
        <taxon>Spiroplasmataceae</taxon>
        <taxon>Spiroplasma</taxon>
    </lineage>
</organism>
<keyword evidence="9" id="KW-1185">Reference proteome</keyword>
<dbReference type="AlphaFoldDB" id="A0A4P7AGE2"/>
<dbReference type="OrthoDB" id="389577at2"/>
<evidence type="ECO:0000256" key="1">
    <source>
        <dbReference type="ARBA" id="ARBA00022448"/>
    </source>
</evidence>
<feature type="binding site" evidence="6">
    <location>
        <position position="82"/>
    </location>
    <ligand>
        <name>Mg(2+)</name>
        <dbReference type="ChEBI" id="CHEBI:18420"/>
        <note>ligand shared between all trimeric partners</note>
    </ligand>
</feature>
<dbReference type="PIRSF" id="PIRSF000699">
    <property type="entry name" value="PTS_IILac_III"/>
    <property type="match status" value="1"/>
</dbReference>
<proteinExistence type="predicted"/>
<evidence type="ECO:0000256" key="3">
    <source>
        <dbReference type="ARBA" id="ARBA00022679"/>
    </source>
</evidence>
<keyword evidence="4" id="KW-0598">Phosphotransferase system</keyword>
<dbReference type="EMBL" id="CP038013">
    <property type="protein sequence ID" value="QBQ07435.1"/>
    <property type="molecule type" value="Genomic_DNA"/>
</dbReference>
<comment type="cofactor">
    <cofactor evidence="6">
        <name>Mg(2+)</name>
        <dbReference type="ChEBI" id="CHEBI:18420"/>
    </cofactor>
    <text evidence="6">Binds 1 Mg(2+) ion per trimer.</text>
</comment>
<evidence type="ECO:0000256" key="5">
    <source>
        <dbReference type="PIRSR" id="PIRSR000699-1"/>
    </source>
</evidence>
<evidence type="ECO:0000256" key="7">
    <source>
        <dbReference type="PROSITE-ProRule" id="PRU00418"/>
    </source>
</evidence>
<keyword evidence="6" id="KW-0460">Magnesium</keyword>
<evidence type="ECO:0000256" key="6">
    <source>
        <dbReference type="PIRSR" id="PIRSR000699-2"/>
    </source>
</evidence>
<dbReference type="InterPro" id="IPR003188">
    <property type="entry name" value="PTS_IIA_lac/cel"/>
</dbReference>
<dbReference type="GO" id="GO:0016740">
    <property type="term" value="F:transferase activity"/>
    <property type="evidence" value="ECO:0007669"/>
    <property type="project" value="UniProtKB-KW"/>
</dbReference>